<feature type="chain" id="PRO_5038868007" description="Secreted protein" evidence="1">
    <location>
        <begin position="24"/>
        <end position="103"/>
    </location>
</feature>
<feature type="signal peptide" evidence="1">
    <location>
        <begin position="1"/>
        <end position="23"/>
    </location>
</feature>
<evidence type="ECO:0000256" key="1">
    <source>
        <dbReference type="SAM" id="SignalP"/>
    </source>
</evidence>
<protein>
    <recommendedName>
        <fullName evidence="4">Secreted protein</fullName>
    </recommendedName>
</protein>
<dbReference type="EMBL" id="JAIQCV010000010">
    <property type="protein sequence ID" value="KAH1056978.1"/>
    <property type="molecule type" value="Genomic_DNA"/>
</dbReference>
<gene>
    <name evidence="2" type="ORF">J1N35_035043</name>
</gene>
<name>A0A9D3ZQQ4_9ROSI</name>
<evidence type="ECO:0000313" key="2">
    <source>
        <dbReference type="EMBL" id="KAH1056978.1"/>
    </source>
</evidence>
<reference evidence="2 3" key="1">
    <citation type="journal article" date="2021" name="Plant Biotechnol. J.">
        <title>Multi-omics assisted identification of the key and species-specific regulatory components of drought-tolerant mechanisms in Gossypium stocksii.</title>
        <authorList>
            <person name="Yu D."/>
            <person name="Ke L."/>
            <person name="Zhang D."/>
            <person name="Wu Y."/>
            <person name="Sun Y."/>
            <person name="Mei J."/>
            <person name="Sun J."/>
            <person name="Sun Y."/>
        </authorList>
    </citation>
    <scope>NUCLEOTIDE SEQUENCE [LARGE SCALE GENOMIC DNA]</scope>
    <source>
        <strain evidence="3">cv. E1</strain>
        <tissue evidence="2">Leaf</tissue>
    </source>
</reference>
<comment type="caution">
    <text evidence="2">The sequence shown here is derived from an EMBL/GenBank/DDBJ whole genome shotgun (WGS) entry which is preliminary data.</text>
</comment>
<keyword evidence="1" id="KW-0732">Signal</keyword>
<organism evidence="2 3">
    <name type="scientific">Gossypium stocksii</name>
    <dbReference type="NCBI Taxonomy" id="47602"/>
    <lineage>
        <taxon>Eukaryota</taxon>
        <taxon>Viridiplantae</taxon>
        <taxon>Streptophyta</taxon>
        <taxon>Embryophyta</taxon>
        <taxon>Tracheophyta</taxon>
        <taxon>Spermatophyta</taxon>
        <taxon>Magnoliopsida</taxon>
        <taxon>eudicotyledons</taxon>
        <taxon>Gunneridae</taxon>
        <taxon>Pentapetalae</taxon>
        <taxon>rosids</taxon>
        <taxon>malvids</taxon>
        <taxon>Malvales</taxon>
        <taxon>Malvaceae</taxon>
        <taxon>Malvoideae</taxon>
        <taxon>Gossypium</taxon>
    </lineage>
</organism>
<sequence length="103" mass="12004">MNSVLQIVFILPISPHLLGTATGIQNTCCRERYQTSFNVRKRQRCKANEPCARFAHSSSIWTKARPKLVGEVWQWRLPYERRTPLSHLHQQGESFLHFVVGTR</sequence>
<evidence type="ECO:0008006" key="4">
    <source>
        <dbReference type="Google" id="ProtNLM"/>
    </source>
</evidence>
<dbReference type="OrthoDB" id="10482606at2759"/>
<evidence type="ECO:0000313" key="3">
    <source>
        <dbReference type="Proteomes" id="UP000828251"/>
    </source>
</evidence>
<dbReference type="Proteomes" id="UP000828251">
    <property type="component" value="Unassembled WGS sequence"/>
</dbReference>
<accession>A0A9D3ZQQ4</accession>
<keyword evidence="3" id="KW-1185">Reference proteome</keyword>
<dbReference type="AlphaFoldDB" id="A0A9D3ZQQ4"/>
<proteinExistence type="predicted"/>